<dbReference type="FunFam" id="1.10.45.10:FF:000001">
    <property type="entry name" value="D-lactate dehydrogenase mitochondrial"/>
    <property type="match status" value="1"/>
</dbReference>
<dbReference type="PANTHER" id="PTHR42934:SF2">
    <property type="entry name" value="GLYCOLATE OXIDASE SUBUNIT GLCD"/>
    <property type="match status" value="1"/>
</dbReference>
<dbReference type="RefSeq" id="WP_092116783.1">
    <property type="nucleotide sequence ID" value="NZ_FMXO01000002.1"/>
</dbReference>
<name>A0A1G6AL26_9BACT</name>
<keyword evidence="2" id="KW-0285">Flavoprotein</keyword>
<proteinExistence type="predicted"/>
<feature type="domain" description="FAD-binding PCMH-type" evidence="5">
    <location>
        <begin position="40"/>
        <end position="219"/>
    </location>
</feature>
<dbReference type="InterPro" id="IPR006094">
    <property type="entry name" value="Oxid_FAD_bind_N"/>
</dbReference>
<dbReference type="InterPro" id="IPR004113">
    <property type="entry name" value="FAD-bd_oxidored_4_C"/>
</dbReference>
<dbReference type="SUPFAM" id="SSF55103">
    <property type="entry name" value="FAD-linked oxidases, C-terminal domain"/>
    <property type="match status" value="1"/>
</dbReference>
<dbReference type="Gene3D" id="3.30.465.10">
    <property type="match status" value="1"/>
</dbReference>
<dbReference type="AlphaFoldDB" id="A0A1G6AL26"/>
<dbReference type="SUPFAM" id="SSF56176">
    <property type="entry name" value="FAD-binding/transporter-associated domain-like"/>
    <property type="match status" value="1"/>
</dbReference>
<dbReference type="InterPro" id="IPR016171">
    <property type="entry name" value="Vanillyl_alc_oxidase_C-sub2"/>
</dbReference>
<dbReference type="Proteomes" id="UP000198771">
    <property type="component" value="Unassembled WGS sequence"/>
</dbReference>
<gene>
    <name evidence="6" type="ORF">SAMN05660653_00450</name>
</gene>
<evidence type="ECO:0000256" key="3">
    <source>
        <dbReference type="ARBA" id="ARBA00022827"/>
    </source>
</evidence>
<keyword evidence="3" id="KW-0274">FAD</keyword>
<keyword evidence="7" id="KW-1185">Reference proteome</keyword>
<dbReference type="Pfam" id="PF02913">
    <property type="entry name" value="FAD-oxidase_C"/>
    <property type="match status" value="1"/>
</dbReference>
<dbReference type="OrthoDB" id="9811557at2"/>
<dbReference type="Gene3D" id="3.30.70.2740">
    <property type="match status" value="1"/>
</dbReference>
<dbReference type="InterPro" id="IPR016166">
    <property type="entry name" value="FAD-bd_PCMH"/>
</dbReference>
<dbReference type="InterPro" id="IPR016164">
    <property type="entry name" value="FAD-linked_Oxase-like_C"/>
</dbReference>
<dbReference type="InterPro" id="IPR036318">
    <property type="entry name" value="FAD-bd_PCMH-like_sf"/>
</dbReference>
<dbReference type="GO" id="GO:0016491">
    <property type="term" value="F:oxidoreductase activity"/>
    <property type="evidence" value="ECO:0007669"/>
    <property type="project" value="UniProtKB-KW"/>
</dbReference>
<dbReference type="GO" id="GO:0071949">
    <property type="term" value="F:FAD binding"/>
    <property type="evidence" value="ECO:0007669"/>
    <property type="project" value="InterPro"/>
</dbReference>
<evidence type="ECO:0000256" key="2">
    <source>
        <dbReference type="ARBA" id="ARBA00022630"/>
    </source>
</evidence>
<organism evidence="6 7">
    <name type="scientific">Desulfonatronum thiosulfatophilum</name>
    <dbReference type="NCBI Taxonomy" id="617002"/>
    <lineage>
        <taxon>Bacteria</taxon>
        <taxon>Pseudomonadati</taxon>
        <taxon>Thermodesulfobacteriota</taxon>
        <taxon>Desulfovibrionia</taxon>
        <taxon>Desulfovibrionales</taxon>
        <taxon>Desulfonatronaceae</taxon>
        <taxon>Desulfonatronum</taxon>
    </lineage>
</organism>
<evidence type="ECO:0000313" key="6">
    <source>
        <dbReference type="EMBL" id="SDB09095.1"/>
    </source>
</evidence>
<dbReference type="EMBL" id="FMXO01000002">
    <property type="protein sequence ID" value="SDB09095.1"/>
    <property type="molecule type" value="Genomic_DNA"/>
</dbReference>
<evidence type="ECO:0000313" key="7">
    <source>
        <dbReference type="Proteomes" id="UP000198771"/>
    </source>
</evidence>
<dbReference type="Gene3D" id="1.10.45.10">
    <property type="entry name" value="Vanillyl-alcohol Oxidase, Chain A, domain 4"/>
    <property type="match status" value="1"/>
</dbReference>
<sequence length="461" mass="50041">MPSSSLTTSQRTVLQGIFPGDDYLDTPEAACIYGTDASRRFSLPWAVVRPRTVDQVRELMAWAHREEVPLFPRARGTNVVGGCVPQGGGVVVSCLAMNRTLEIQEEDFTAEVEPGLITAAFQADLQARGLYYPPDPASVRFSTLGGNVSTCAGGMRALKYGVTRDYVLGIEAVLPGGEMIHTGSRTHKNVVGLDLTRLLVGSAGTLAFFTKLTLKLLPLPPAQATLMAGFKSLADALAAAQAVFQAGIVPVAMELMPVDVLDCVAKIATPPWSDSTKAVLLLKCDGRPEGLREELRLVRLALESKSPQFIEVGRDGDAEERLWEFRRLINPASFRLGKDKISEDVTLPRSKVVEGILGIREIGRSHGLPILTFGHLGDGNIHTNIMFDAELEEQRRHADLARDEVLNLVLRLGGVLSGEHGLGLTKRSYLERQVGPVERGLFALIKRAFDPKGIMNPGKAY</sequence>
<accession>A0A1G6AL26</accession>
<reference evidence="6 7" key="1">
    <citation type="submission" date="2016-10" db="EMBL/GenBank/DDBJ databases">
        <authorList>
            <person name="de Groot N.N."/>
        </authorList>
    </citation>
    <scope>NUCLEOTIDE SEQUENCE [LARGE SCALE GENOMIC DNA]</scope>
    <source>
        <strain evidence="6 7">ASO4-2</strain>
    </source>
</reference>
<dbReference type="InterPro" id="IPR051914">
    <property type="entry name" value="FAD-linked_OxidoTrans_Type4"/>
</dbReference>
<dbReference type="InterPro" id="IPR016169">
    <property type="entry name" value="FAD-bd_PCMH_sub2"/>
</dbReference>
<evidence type="ECO:0000259" key="5">
    <source>
        <dbReference type="PROSITE" id="PS51387"/>
    </source>
</evidence>
<keyword evidence="4" id="KW-0560">Oxidoreductase</keyword>
<comment type="cofactor">
    <cofactor evidence="1">
        <name>FAD</name>
        <dbReference type="ChEBI" id="CHEBI:57692"/>
    </cofactor>
</comment>
<dbReference type="PROSITE" id="PS51387">
    <property type="entry name" value="FAD_PCMH"/>
    <property type="match status" value="1"/>
</dbReference>
<evidence type="ECO:0000256" key="1">
    <source>
        <dbReference type="ARBA" id="ARBA00001974"/>
    </source>
</evidence>
<dbReference type="STRING" id="617002.SAMN05660653_00450"/>
<evidence type="ECO:0000256" key="4">
    <source>
        <dbReference type="ARBA" id="ARBA00023002"/>
    </source>
</evidence>
<dbReference type="PANTHER" id="PTHR42934">
    <property type="entry name" value="GLYCOLATE OXIDASE SUBUNIT GLCD"/>
    <property type="match status" value="1"/>
</dbReference>
<protein>
    <submittedName>
        <fullName evidence="6">Glycolate oxidase</fullName>
    </submittedName>
</protein>
<dbReference type="Pfam" id="PF01565">
    <property type="entry name" value="FAD_binding_4"/>
    <property type="match status" value="1"/>
</dbReference>